<dbReference type="Pfam" id="PF13193">
    <property type="entry name" value="AMP-binding_C"/>
    <property type="match status" value="1"/>
</dbReference>
<dbReference type="EMBL" id="FXAT01000011">
    <property type="protein sequence ID" value="SMG58574.1"/>
    <property type="molecule type" value="Genomic_DNA"/>
</dbReference>
<dbReference type="STRING" id="1515439.SAMN06265784_111121"/>
<name>A0A1X7LYG2_9BURK</name>
<evidence type="ECO:0000313" key="5">
    <source>
        <dbReference type="EMBL" id="SMG58574.1"/>
    </source>
</evidence>
<sequence length="500" mass="54493">MNIVSLFDSNVRKYPDKPMLRYAGTSHTYAQMDDLSRRAAIVIAQQGVKAGDSVAVMCFNTPGFMIAMLGVWRLGAVVVPVNHKLQAPEVDFILAHAKAKLCIFDGVLAPVVQRLSVSVAMLSTDSEAPGHASFDTLLAHADAFDGAPPEDDVIAEILYTSGTTGRPKGCLLSHRNVCIGALTTAQALSMTRDERTLIAMPLWHSSPLNNWMAGTLYVGGTLIFLREYHPRAFLQIVQDERVTLYFGAPVSYLLPLQMDLDVAAFDLGSVRAWIYGGGPIGADTARRLTSAYRSERFYQVFGMTETGPSGTVLYPEEQVTKAGSIGRVAAPGVDLRVVRDDGREARAGEVGEIWLRAESAMQGYLDDEHATREAFSDGWYRTGDLARKDADGFLFIVDRNKDMIVTGGENVYSKEVEDALLAHPAIKDAAVIGRPHADWGETVVAMLVPAPGTQPDAAELSAFLASRLAKYKIPREYVWCETLPRTATGKLMKHTLRAAL</sequence>
<dbReference type="GO" id="GO:0016878">
    <property type="term" value="F:acid-thiol ligase activity"/>
    <property type="evidence" value="ECO:0007669"/>
    <property type="project" value="UniProtKB-ARBA"/>
</dbReference>
<dbReference type="AlphaFoldDB" id="A0A1X7LYG2"/>
<dbReference type="RefSeq" id="WP_085488537.1">
    <property type="nucleotide sequence ID" value="NZ_FXAT01000011.1"/>
</dbReference>
<keyword evidence="2" id="KW-0436">Ligase</keyword>
<evidence type="ECO:0000259" key="3">
    <source>
        <dbReference type="Pfam" id="PF00501"/>
    </source>
</evidence>
<dbReference type="FunFam" id="3.30.300.30:FF:000008">
    <property type="entry name" value="2,3-dihydroxybenzoate-AMP ligase"/>
    <property type="match status" value="1"/>
</dbReference>
<gene>
    <name evidence="5" type="ORF">SAMN06265784_111121</name>
</gene>
<dbReference type="PANTHER" id="PTHR43767">
    <property type="entry name" value="LONG-CHAIN-FATTY-ACID--COA LIGASE"/>
    <property type="match status" value="1"/>
</dbReference>
<evidence type="ECO:0000313" key="6">
    <source>
        <dbReference type="Proteomes" id="UP000193228"/>
    </source>
</evidence>
<dbReference type="Pfam" id="PF00501">
    <property type="entry name" value="AMP-binding"/>
    <property type="match status" value="1"/>
</dbReference>
<protein>
    <submittedName>
        <fullName evidence="5">Feruloyl-CoA synthase</fullName>
    </submittedName>
</protein>
<evidence type="ECO:0000256" key="1">
    <source>
        <dbReference type="ARBA" id="ARBA00006432"/>
    </source>
</evidence>
<dbReference type="SUPFAM" id="SSF56801">
    <property type="entry name" value="Acetyl-CoA synthetase-like"/>
    <property type="match status" value="1"/>
</dbReference>
<keyword evidence="6" id="KW-1185">Reference proteome</keyword>
<dbReference type="Gene3D" id="3.30.300.30">
    <property type="match status" value="1"/>
</dbReference>
<accession>A0A1X7LYG2</accession>
<feature type="domain" description="AMP-dependent synthetase/ligase" evidence="3">
    <location>
        <begin position="7"/>
        <end position="365"/>
    </location>
</feature>
<comment type="similarity">
    <text evidence="1">Belongs to the ATP-dependent AMP-binding enzyme family.</text>
</comment>
<reference evidence="6" key="1">
    <citation type="submission" date="2017-04" db="EMBL/GenBank/DDBJ databases">
        <authorList>
            <person name="Varghese N."/>
            <person name="Submissions S."/>
        </authorList>
    </citation>
    <scope>NUCLEOTIDE SEQUENCE [LARGE SCALE GENOMIC DNA]</scope>
    <source>
        <strain evidence="6">LMG 29540</strain>
    </source>
</reference>
<feature type="domain" description="AMP-binding enzyme C-terminal" evidence="4">
    <location>
        <begin position="415"/>
        <end position="490"/>
    </location>
</feature>
<proteinExistence type="inferred from homology"/>
<evidence type="ECO:0000259" key="4">
    <source>
        <dbReference type="Pfam" id="PF13193"/>
    </source>
</evidence>
<dbReference type="PANTHER" id="PTHR43767:SF1">
    <property type="entry name" value="NONRIBOSOMAL PEPTIDE SYNTHASE PES1 (EUROFUNG)-RELATED"/>
    <property type="match status" value="1"/>
</dbReference>
<dbReference type="InterPro" id="IPR020845">
    <property type="entry name" value="AMP-binding_CS"/>
</dbReference>
<dbReference type="InterPro" id="IPR045851">
    <property type="entry name" value="AMP-bd_C_sf"/>
</dbReference>
<dbReference type="InterPro" id="IPR025110">
    <property type="entry name" value="AMP-bd_C"/>
</dbReference>
<dbReference type="InterPro" id="IPR042099">
    <property type="entry name" value="ANL_N_sf"/>
</dbReference>
<dbReference type="InterPro" id="IPR000873">
    <property type="entry name" value="AMP-dep_synth/lig_dom"/>
</dbReference>
<dbReference type="Proteomes" id="UP000193228">
    <property type="component" value="Unassembled WGS sequence"/>
</dbReference>
<organism evidence="5 6">
    <name type="scientific">Paraburkholderia susongensis</name>
    <dbReference type="NCBI Taxonomy" id="1515439"/>
    <lineage>
        <taxon>Bacteria</taxon>
        <taxon>Pseudomonadati</taxon>
        <taxon>Pseudomonadota</taxon>
        <taxon>Betaproteobacteria</taxon>
        <taxon>Burkholderiales</taxon>
        <taxon>Burkholderiaceae</taxon>
        <taxon>Paraburkholderia</taxon>
    </lineage>
</organism>
<dbReference type="Gene3D" id="3.40.50.12780">
    <property type="entry name" value="N-terminal domain of ligase-like"/>
    <property type="match status" value="1"/>
</dbReference>
<dbReference type="InterPro" id="IPR050237">
    <property type="entry name" value="ATP-dep_AMP-bd_enzyme"/>
</dbReference>
<dbReference type="OrthoDB" id="9766486at2"/>
<dbReference type="PROSITE" id="PS00455">
    <property type="entry name" value="AMP_BINDING"/>
    <property type="match status" value="1"/>
</dbReference>
<evidence type="ECO:0000256" key="2">
    <source>
        <dbReference type="ARBA" id="ARBA00022598"/>
    </source>
</evidence>